<dbReference type="RefSeq" id="WP_286347153.1">
    <property type="nucleotide sequence ID" value="NZ_AP027733.1"/>
</dbReference>
<organism evidence="1 3">
    <name type="scientific">Frondihabitans sucicola</name>
    <dbReference type="NCBI Taxonomy" id="1268041"/>
    <lineage>
        <taxon>Bacteria</taxon>
        <taxon>Bacillati</taxon>
        <taxon>Actinomycetota</taxon>
        <taxon>Actinomycetes</taxon>
        <taxon>Micrococcales</taxon>
        <taxon>Microbacteriaceae</taxon>
        <taxon>Frondihabitans</taxon>
    </lineage>
</organism>
<gene>
    <name evidence="1" type="ORF">GCM10025867_45460</name>
    <name evidence="2" type="ORF">GCM10025867_51130</name>
</gene>
<dbReference type="EMBL" id="AP027733">
    <property type="protein sequence ID" value="BDZ52872.1"/>
    <property type="molecule type" value="Genomic_DNA"/>
</dbReference>
<evidence type="ECO:0000313" key="1">
    <source>
        <dbReference type="EMBL" id="BDZ52305.1"/>
    </source>
</evidence>
<evidence type="ECO:0000313" key="2">
    <source>
        <dbReference type="EMBL" id="BDZ52872.1"/>
    </source>
</evidence>
<keyword evidence="1" id="KW-0614">Plasmid</keyword>
<reference evidence="1" key="3">
    <citation type="submission" date="2023-02" db="EMBL/GenBank/DDBJ databases">
        <authorList>
            <person name="Sun Q."/>
            <person name="Mori K."/>
        </authorList>
    </citation>
    <scope>NUCLEOTIDE SEQUENCE</scope>
    <source>
        <strain evidence="1">NBRC 108728</strain>
        <plasmid evidence="1">pNBRC108728a</plasmid>
    </source>
</reference>
<dbReference type="Proteomes" id="UP001321486">
    <property type="component" value="Plasmid pNBRC108728a"/>
</dbReference>
<name>A0ABM8GV16_9MICO</name>
<reference evidence="3" key="2">
    <citation type="journal article" date="2019" name="Int. J. Syst. Evol. Microbiol.">
        <title>The Global Catalogue of Microorganisms (GCM) 10K type strain sequencing project: providing services to taxonomists for standard genome sequencing and annotation.</title>
        <authorList>
            <consortium name="The Broad Institute Genomics Platform"/>
            <consortium name="The Broad Institute Genome Sequencing Center for Infectious Disease"/>
            <person name="Wu L."/>
            <person name="Ma J."/>
        </authorList>
    </citation>
    <scope>NUCLEOTIDE SEQUENCE [LARGE SCALE GENOMIC DNA]</scope>
    <source>
        <strain evidence="3">NBRC 108728</strain>
    </source>
</reference>
<reference evidence="1" key="1">
    <citation type="journal article" date="2014" name="Int. J. Syst. Evol. Microbiol.">
        <title>Complete genome of a new Firmicutes species belonging to the dominant human colonic microbiota ('Ruminococcus bicirculans') reveals two chromosomes and a selective capacity to utilize plant glucans.</title>
        <authorList>
            <consortium name="NISC Comparative Sequencing Program"/>
            <person name="Wegmann U."/>
            <person name="Louis P."/>
            <person name="Goesmann A."/>
            <person name="Henrissat B."/>
            <person name="Duncan S.H."/>
            <person name="Flint H.J."/>
        </authorList>
    </citation>
    <scope>NUCLEOTIDE SEQUENCE</scope>
    <source>
        <strain evidence="1">NBRC 108728</strain>
    </source>
</reference>
<evidence type="ECO:0000313" key="3">
    <source>
        <dbReference type="Proteomes" id="UP001321486"/>
    </source>
</evidence>
<keyword evidence="3" id="KW-1185">Reference proteome</keyword>
<sequence>MSSTITHNTAIEAAELPEQLALSLNNDFTGVTYQLKTSEIDSMGAQGDLMHSGGNVWLTINGVQIGSLWIHQDESGKPILELGTSVNNENGDWEPCSSIPLEFALEQPAEKEHQAIVLPFAGFPPECSCGWKSERFPKEGSLLADHLAEFGVEPTA</sequence>
<dbReference type="EMBL" id="AP027733">
    <property type="protein sequence ID" value="BDZ52305.1"/>
    <property type="molecule type" value="Genomic_DNA"/>
</dbReference>
<accession>A0ABM8GV16</accession>
<protein>
    <submittedName>
        <fullName evidence="1">Uncharacterized protein</fullName>
    </submittedName>
</protein>
<geneLocation type="plasmid" evidence="1 3">
    <name>pNBRC108728a</name>
</geneLocation>
<proteinExistence type="predicted"/>